<organism evidence="4 5">
    <name type="scientific">Roseomonas acroporae</name>
    <dbReference type="NCBI Taxonomy" id="2937791"/>
    <lineage>
        <taxon>Bacteria</taxon>
        <taxon>Pseudomonadati</taxon>
        <taxon>Pseudomonadota</taxon>
        <taxon>Alphaproteobacteria</taxon>
        <taxon>Acetobacterales</taxon>
        <taxon>Roseomonadaceae</taxon>
        <taxon>Roseomonas</taxon>
    </lineage>
</organism>
<evidence type="ECO:0000313" key="5">
    <source>
        <dbReference type="Proteomes" id="UP001139516"/>
    </source>
</evidence>
<dbReference type="InterPro" id="IPR045337">
    <property type="entry name" value="MmgE_PrpD_C"/>
</dbReference>
<dbReference type="InterPro" id="IPR045336">
    <property type="entry name" value="MmgE_PrpD_N"/>
</dbReference>
<evidence type="ECO:0000259" key="3">
    <source>
        <dbReference type="Pfam" id="PF19305"/>
    </source>
</evidence>
<dbReference type="Gene3D" id="3.30.1330.120">
    <property type="entry name" value="2-methylcitrate dehydratase PrpD"/>
    <property type="match status" value="1"/>
</dbReference>
<dbReference type="GO" id="GO:0016829">
    <property type="term" value="F:lyase activity"/>
    <property type="evidence" value="ECO:0007669"/>
    <property type="project" value="InterPro"/>
</dbReference>
<dbReference type="SUPFAM" id="SSF103378">
    <property type="entry name" value="2-methylcitrate dehydratase PrpD"/>
    <property type="match status" value="1"/>
</dbReference>
<evidence type="ECO:0000259" key="2">
    <source>
        <dbReference type="Pfam" id="PF03972"/>
    </source>
</evidence>
<dbReference type="InterPro" id="IPR036148">
    <property type="entry name" value="MmgE/PrpD_sf"/>
</dbReference>
<keyword evidence="5" id="KW-1185">Reference proteome</keyword>
<evidence type="ECO:0000313" key="4">
    <source>
        <dbReference type="EMBL" id="MCK8786671.1"/>
    </source>
</evidence>
<feature type="domain" description="MmgE/PrpD C-terminal" evidence="3">
    <location>
        <begin position="300"/>
        <end position="465"/>
    </location>
</feature>
<dbReference type="Proteomes" id="UP001139516">
    <property type="component" value="Unassembled WGS sequence"/>
</dbReference>
<evidence type="ECO:0000256" key="1">
    <source>
        <dbReference type="ARBA" id="ARBA00006174"/>
    </source>
</evidence>
<accession>A0A9X2BX02</accession>
<dbReference type="InterPro" id="IPR042183">
    <property type="entry name" value="MmgE/PrpD_sf_1"/>
</dbReference>
<gene>
    <name evidence="4" type="ORF">M0638_20045</name>
</gene>
<dbReference type="EMBL" id="JALPRX010000093">
    <property type="protein sequence ID" value="MCK8786671.1"/>
    <property type="molecule type" value="Genomic_DNA"/>
</dbReference>
<comment type="similarity">
    <text evidence="1">Belongs to the PrpD family.</text>
</comment>
<dbReference type="AlphaFoldDB" id="A0A9X2BX02"/>
<name>A0A9X2BX02_9PROT</name>
<reference evidence="4" key="1">
    <citation type="submission" date="2022-04" db="EMBL/GenBank/DDBJ databases">
        <title>Roseomonas acroporae sp. nov., isolated from coral Acropora digitifera.</title>
        <authorList>
            <person name="Sun H."/>
        </authorList>
    </citation>
    <scope>NUCLEOTIDE SEQUENCE</scope>
    <source>
        <strain evidence="4">NAR14</strain>
    </source>
</reference>
<dbReference type="RefSeq" id="WP_248668786.1">
    <property type="nucleotide sequence ID" value="NZ_JALPRX010000093.1"/>
</dbReference>
<dbReference type="InterPro" id="IPR042188">
    <property type="entry name" value="MmgE/PrpD_sf_2"/>
</dbReference>
<dbReference type="InterPro" id="IPR005656">
    <property type="entry name" value="MmgE_PrpD"/>
</dbReference>
<sequence length="483" mass="49564">MDMHEIDHAGARGAARPAAIGPTRQLAGFVAGLRLEAVDGFARHAARRHVIDTLGAMIAGATQEATLAVERALRAAGVAPGTVPVPGAAARHDLLSAAYVGGTAGHGLELDDGYRPGSVHPGTVVVPAALSLAVSRGASGADFLRAVVAGYEAACRIAAASHPRARWRGFHNTGTAGVFGAAAAAASLLGFDAARAENAFGAAASSAGGLFSFLAGGDVKRTHPGHAAREGLLAALLTEQGLAGPPGVLEFREGYFNAYAGGDANSPGGEADYRALDLLAAGDDHPRSRYAIANCYMKPHACCRHIHAAIDAVLDIVRAEDIAAGAVESVAAGTYAVAAAHGAVGWSEMTTAQMSFPFVIATALARRRVSLADFGGEARRDPSILALAARVRVAVDPALDADYPRRRSARVVLRTKDGREFERLVPEPFGGAGNPLGDDEVAEKFLGLATPRLGAERAAAALAALWRIDEVPEMRALAETLAA</sequence>
<dbReference type="PANTHER" id="PTHR16943">
    <property type="entry name" value="2-METHYLCITRATE DEHYDRATASE-RELATED"/>
    <property type="match status" value="1"/>
</dbReference>
<comment type="caution">
    <text evidence="4">The sequence shown here is derived from an EMBL/GenBank/DDBJ whole genome shotgun (WGS) entry which is preliminary data.</text>
</comment>
<dbReference type="Pfam" id="PF03972">
    <property type="entry name" value="MmgE_PrpD_N"/>
    <property type="match status" value="1"/>
</dbReference>
<dbReference type="Gene3D" id="1.10.4100.10">
    <property type="entry name" value="2-methylcitrate dehydratase PrpD"/>
    <property type="match status" value="1"/>
</dbReference>
<dbReference type="PANTHER" id="PTHR16943:SF8">
    <property type="entry name" value="2-METHYLCITRATE DEHYDRATASE"/>
    <property type="match status" value="1"/>
</dbReference>
<proteinExistence type="inferred from homology"/>
<dbReference type="Pfam" id="PF19305">
    <property type="entry name" value="MmgE_PrpD_C"/>
    <property type="match status" value="1"/>
</dbReference>
<protein>
    <submittedName>
        <fullName evidence="4">MmgE/PrpD family protein</fullName>
    </submittedName>
</protein>
<feature type="domain" description="MmgE/PrpD N-terminal" evidence="2">
    <location>
        <begin position="24"/>
        <end position="263"/>
    </location>
</feature>